<dbReference type="Proteomes" id="UP001064489">
    <property type="component" value="Chromosome 6"/>
</dbReference>
<dbReference type="EMBL" id="JAJSOW010000004">
    <property type="protein sequence ID" value="KAI9190936.1"/>
    <property type="molecule type" value="Genomic_DNA"/>
</dbReference>
<organism evidence="1 2">
    <name type="scientific">Acer negundo</name>
    <name type="common">Box elder</name>
    <dbReference type="NCBI Taxonomy" id="4023"/>
    <lineage>
        <taxon>Eukaryota</taxon>
        <taxon>Viridiplantae</taxon>
        <taxon>Streptophyta</taxon>
        <taxon>Embryophyta</taxon>
        <taxon>Tracheophyta</taxon>
        <taxon>Spermatophyta</taxon>
        <taxon>Magnoliopsida</taxon>
        <taxon>eudicotyledons</taxon>
        <taxon>Gunneridae</taxon>
        <taxon>Pentapetalae</taxon>
        <taxon>rosids</taxon>
        <taxon>malvids</taxon>
        <taxon>Sapindales</taxon>
        <taxon>Sapindaceae</taxon>
        <taxon>Hippocastanoideae</taxon>
        <taxon>Acereae</taxon>
        <taxon>Acer</taxon>
    </lineage>
</organism>
<proteinExistence type="predicted"/>
<keyword evidence="2" id="KW-1185">Reference proteome</keyword>
<protein>
    <submittedName>
        <fullName evidence="1">Uncharacterized protein</fullName>
    </submittedName>
</protein>
<reference evidence="1" key="1">
    <citation type="journal article" date="2022" name="Plant J.">
        <title>Strategies of tolerance reflected in two North American maple genomes.</title>
        <authorList>
            <person name="McEvoy S.L."/>
            <person name="Sezen U.U."/>
            <person name="Trouern-Trend A."/>
            <person name="McMahon S.M."/>
            <person name="Schaberg P.G."/>
            <person name="Yang J."/>
            <person name="Wegrzyn J.L."/>
            <person name="Swenson N.G."/>
        </authorList>
    </citation>
    <scope>NUCLEOTIDE SEQUENCE</scope>
    <source>
        <strain evidence="1">91603</strain>
    </source>
</reference>
<sequence length="101" mass="9692">MTVEEGTAGLVSGAAVDPGVGATEATAELVSGADAGVLSGLGGGAKSCLGLSGGANSYLGLGVVLISCLMHVEYVLSVDLWWCFSGWEVKTVVGGGGGSSG</sequence>
<comment type="caution">
    <text evidence="1">The sequence shown here is derived from an EMBL/GenBank/DDBJ whole genome shotgun (WGS) entry which is preliminary data.</text>
</comment>
<evidence type="ECO:0000313" key="1">
    <source>
        <dbReference type="EMBL" id="KAI9190936.1"/>
    </source>
</evidence>
<accession>A0AAD5NZU9</accession>
<dbReference type="AlphaFoldDB" id="A0AAD5NZU9"/>
<gene>
    <name evidence="1" type="ORF">LWI28_001073</name>
</gene>
<evidence type="ECO:0000313" key="2">
    <source>
        <dbReference type="Proteomes" id="UP001064489"/>
    </source>
</evidence>
<name>A0AAD5NZU9_ACENE</name>
<reference evidence="1" key="2">
    <citation type="submission" date="2023-02" db="EMBL/GenBank/DDBJ databases">
        <authorList>
            <person name="Swenson N.G."/>
            <person name="Wegrzyn J.L."/>
            <person name="Mcevoy S.L."/>
        </authorList>
    </citation>
    <scope>NUCLEOTIDE SEQUENCE</scope>
    <source>
        <strain evidence="1">91603</strain>
        <tissue evidence="1">Leaf</tissue>
    </source>
</reference>